<sequence length="323" mass="34749">MRNSNALRLTAAGATAPQCFHTSLPRPKPKPTNPEPRANPSYEAKPPSGINVGRKQFADFDLKGRVFVVTGAARGLGLALAEALVEAGGKVYCLDVFPEPDEGFAEAQERIVPEWGGSLEYRQQDVTDPDSLNAQFDSIASAHQQLDGVISCAGIQQITPALDYTLEDMTRMMKVNYSGTFLTAQAAARQMFKYRCAGSVVLIASVSGSVANRGLLSPAYNSSKAAVVQLARSLAMEWSPTNREDGTGGIRVNCISPGNILTPMVRKNFEEVPGLREEWESANMLGRLAETHEFKGAALFLLSSASSFMTGSNLIMDGGLRAW</sequence>
<dbReference type="AlphaFoldDB" id="A0A8K0TP34"/>
<accession>A0A8K0TP34</accession>
<dbReference type="Proteomes" id="UP000813385">
    <property type="component" value="Unassembled WGS sequence"/>
</dbReference>
<dbReference type="PROSITE" id="PS00061">
    <property type="entry name" value="ADH_SHORT"/>
    <property type="match status" value="1"/>
</dbReference>
<dbReference type="FunFam" id="3.40.50.720:FF:000245">
    <property type="entry name" value="Short chain dehydrogenase, putative"/>
    <property type="match status" value="1"/>
</dbReference>
<gene>
    <name evidence="5" type="ORF">B0T11DRAFT_253487</name>
</gene>
<dbReference type="InterPro" id="IPR002347">
    <property type="entry name" value="SDR_fam"/>
</dbReference>
<dbReference type="GO" id="GO:0016616">
    <property type="term" value="F:oxidoreductase activity, acting on the CH-OH group of donors, NAD or NADP as acceptor"/>
    <property type="evidence" value="ECO:0007669"/>
    <property type="project" value="UniProtKB-ARBA"/>
</dbReference>
<dbReference type="OrthoDB" id="1669814at2759"/>
<evidence type="ECO:0000256" key="4">
    <source>
        <dbReference type="SAM" id="MobiDB-lite"/>
    </source>
</evidence>
<keyword evidence="3" id="KW-0560">Oxidoreductase</keyword>
<evidence type="ECO:0000256" key="2">
    <source>
        <dbReference type="ARBA" id="ARBA00022857"/>
    </source>
</evidence>
<dbReference type="EMBL" id="JAGPXD010000002">
    <property type="protein sequence ID" value="KAH7368102.1"/>
    <property type="molecule type" value="Genomic_DNA"/>
</dbReference>
<name>A0A8K0TP34_9PEZI</name>
<organism evidence="5 6">
    <name type="scientific">Plectosphaerella cucumerina</name>
    <dbReference type="NCBI Taxonomy" id="40658"/>
    <lineage>
        <taxon>Eukaryota</taxon>
        <taxon>Fungi</taxon>
        <taxon>Dikarya</taxon>
        <taxon>Ascomycota</taxon>
        <taxon>Pezizomycotina</taxon>
        <taxon>Sordariomycetes</taxon>
        <taxon>Hypocreomycetidae</taxon>
        <taxon>Glomerellales</taxon>
        <taxon>Plectosphaerellaceae</taxon>
        <taxon>Plectosphaerella</taxon>
    </lineage>
</organism>
<keyword evidence="2" id="KW-0521">NADP</keyword>
<evidence type="ECO:0000313" key="5">
    <source>
        <dbReference type="EMBL" id="KAH7368102.1"/>
    </source>
</evidence>
<reference evidence="5" key="1">
    <citation type="journal article" date="2021" name="Nat. Commun.">
        <title>Genetic determinants of endophytism in the Arabidopsis root mycobiome.</title>
        <authorList>
            <person name="Mesny F."/>
            <person name="Miyauchi S."/>
            <person name="Thiergart T."/>
            <person name="Pickel B."/>
            <person name="Atanasova L."/>
            <person name="Karlsson M."/>
            <person name="Huettel B."/>
            <person name="Barry K.W."/>
            <person name="Haridas S."/>
            <person name="Chen C."/>
            <person name="Bauer D."/>
            <person name="Andreopoulos W."/>
            <person name="Pangilinan J."/>
            <person name="LaButti K."/>
            <person name="Riley R."/>
            <person name="Lipzen A."/>
            <person name="Clum A."/>
            <person name="Drula E."/>
            <person name="Henrissat B."/>
            <person name="Kohler A."/>
            <person name="Grigoriev I.V."/>
            <person name="Martin F.M."/>
            <person name="Hacquard S."/>
        </authorList>
    </citation>
    <scope>NUCLEOTIDE SEQUENCE</scope>
    <source>
        <strain evidence="5">MPI-CAGE-AT-0016</strain>
    </source>
</reference>
<comment type="caution">
    <text evidence="5">The sequence shown here is derived from an EMBL/GenBank/DDBJ whole genome shotgun (WGS) entry which is preliminary data.</text>
</comment>
<keyword evidence="6" id="KW-1185">Reference proteome</keyword>
<dbReference type="PANTHER" id="PTHR43008">
    <property type="entry name" value="BENZIL REDUCTASE"/>
    <property type="match status" value="1"/>
</dbReference>
<dbReference type="InterPro" id="IPR036291">
    <property type="entry name" value="NAD(P)-bd_dom_sf"/>
</dbReference>
<dbReference type="InterPro" id="IPR020904">
    <property type="entry name" value="Sc_DH/Rdtase_CS"/>
</dbReference>
<protein>
    <submittedName>
        <fullName evidence="5">D-arabinitol 2-dehydrogenase</fullName>
    </submittedName>
</protein>
<dbReference type="SUPFAM" id="SSF51735">
    <property type="entry name" value="NAD(P)-binding Rossmann-fold domains"/>
    <property type="match status" value="1"/>
</dbReference>
<dbReference type="GO" id="GO:0050664">
    <property type="term" value="F:oxidoreductase activity, acting on NAD(P)H, oxygen as acceptor"/>
    <property type="evidence" value="ECO:0007669"/>
    <property type="project" value="TreeGrafter"/>
</dbReference>
<comment type="similarity">
    <text evidence="1">Belongs to the short-chain dehydrogenases/reductases (SDR) family.</text>
</comment>
<dbReference type="Gene3D" id="3.40.50.720">
    <property type="entry name" value="NAD(P)-binding Rossmann-like Domain"/>
    <property type="match status" value="1"/>
</dbReference>
<dbReference type="Pfam" id="PF13561">
    <property type="entry name" value="adh_short_C2"/>
    <property type="match status" value="1"/>
</dbReference>
<evidence type="ECO:0000256" key="1">
    <source>
        <dbReference type="ARBA" id="ARBA00006484"/>
    </source>
</evidence>
<feature type="region of interest" description="Disordered" evidence="4">
    <location>
        <begin position="1"/>
        <end position="50"/>
    </location>
</feature>
<dbReference type="PRINTS" id="PR00080">
    <property type="entry name" value="SDRFAMILY"/>
</dbReference>
<proteinExistence type="inferred from homology"/>
<evidence type="ECO:0000313" key="6">
    <source>
        <dbReference type="Proteomes" id="UP000813385"/>
    </source>
</evidence>
<dbReference type="PRINTS" id="PR00081">
    <property type="entry name" value="GDHRDH"/>
</dbReference>
<dbReference type="PANTHER" id="PTHR43008:SF10">
    <property type="entry name" value="CHAIN DEHYDROGENASE_OXIDOREDUCTASE, PUTATIVE (AFU_ORTHOLOGUE AFUA_2G15740)-RELATED"/>
    <property type="match status" value="1"/>
</dbReference>
<evidence type="ECO:0000256" key="3">
    <source>
        <dbReference type="ARBA" id="ARBA00023002"/>
    </source>
</evidence>